<organism evidence="13">
    <name type="scientific">Bifidobacterium fermentum</name>
    <dbReference type="NCBI Taxonomy" id="3059035"/>
    <lineage>
        <taxon>Bacteria</taxon>
        <taxon>Bacillati</taxon>
        <taxon>Actinomycetota</taxon>
        <taxon>Actinomycetes</taxon>
        <taxon>Bifidobacteriales</taxon>
        <taxon>Bifidobacteriaceae</taxon>
        <taxon>Bifidobacterium</taxon>
    </lineage>
</organism>
<dbReference type="GO" id="GO:0005737">
    <property type="term" value="C:cytoplasm"/>
    <property type="evidence" value="ECO:0007669"/>
    <property type="project" value="UniProtKB-SubCell"/>
</dbReference>
<comment type="catalytic activity">
    <reaction evidence="5 8">
        <text>L-proline + NADP(+) = (S)-1-pyrroline-5-carboxylate + NADPH + 2 H(+)</text>
        <dbReference type="Rhea" id="RHEA:14109"/>
        <dbReference type="ChEBI" id="CHEBI:15378"/>
        <dbReference type="ChEBI" id="CHEBI:17388"/>
        <dbReference type="ChEBI" id="CHEBI:57783"/>
        <dbReference type="ChEBI" id="CHEBI:58349"/>
        <dbReference type="ChEBI" id="CHEBI:60039"/>
        <dbReference type="EC" id="1.5.1.2"/>
    </reaction>
</comment>
<evidence type="ECO:0000256" key="5">
    <source>
        <dbReference type="HAMAP-Rule" id="MF_01925"/>
    </source>
</evidence>
<dbReference type="Pfam" id="PF03807">
    <property type="entry name" value="F420_oxidored"/>
    <property type="match status" value="1"/>
</dbReference>
<sequence length="266" mass="27529">MDLASLTIGFIGYGNMAQAMAEGFVDQGVVKGGQIVACAGHFDKLSKTTAKIGAKPLHSATEVAVAADVVIIAVKPYLVESILKGIKTELAHDDKFVVSIASGWNLERYQSLLLPETHVVCTIPNTPVAVGQGVVIAESKDSLSDGQRRVFENLITPVALLERVETAQMSVASVVAGCGPAYAAMFIEALADAGVKYGLTRQSSYRLAAKMVQGTGALQVATGLIPAAIKDAVCSPGGTTIKGVAALEQHGFRGSIFSAVDAVVGE</sequence>
<comment type="similarity">
    <text evidence="1 5 8">Belongs to the pyrroline-5-carboxylate reductase family.</text>
</comment>
<keyword evidence="5 8" id="KW-0641">Proline biosynthesis</keyword>
<keyword evidence="5" id="KW-0963">Cytoplasm</keyword>
<evidence type="ECO:0000256" key="7">
    <source>
        <dbReference type="PIRSR" id="PIRSR000193-1"/>
    </source>
</evidence>
<dbReference type="InterPro" id="IPR036291">
    <property type="entry name" value="NAD(P)-bd_dom_sf"/>
</dbReference>
<dbReference type="InterPro" id="IPR008927">
    <property type="entry name" value="6-PGluconate_DH-like_C_sf"/>
</dbReference>
<feature type="binding site" evidence="7">
    <location>
        <begin position="73"/>
        <end position="76"/>
    </location>
    <ligand>
        <name>NADP(+)</name>
        <dbReference type="ChEBI" id="CHEBI:58349"/>
    </ligand>
</feature>
<accession>A0AB39UQR1</accession>
<feature type="domain" description="Pyrroline-5-carboxylate reductase dimerisation" evidence="10">
    <location>
        <begin position="167"/>
        <end position="264"/>
    </location>
</feature>
<evidence type="ECO:0000256" key="4">
    <source>
        <dbReference type="ARBA" id="ARBA00058118"/>
    </source>
</evidence>
<dbReference type="Gene3D" id="1.10.3730.10">
    <property type="entry name" value="ProC C-terminal domain-like"/>
    <property type="match status" value="1"/>
</dbReference>
<evidence type="ECO:0000256" key="8">
    <source>
        <dbReference type="RuleBase" id="RU003903"/>
    </source>
</evidence>
<evidence type="ECO:0000313" key="12">
    <source>
        <dbReference type="EMBL" id="XDS47912.1"/>
    </source>
</evidence>
<dbReference type="Gene3D" id="3.40.50.720">
    <property type="entry name" value="NAD(P)-binding Rossmann-like Domain"/>
    <property type="match status" value="1"/>
</dbReference>
<keyword evidence="5 8" id="KW-0028">Amino-acid biosynthesis</keyword>
<dbReference type="PANTHER" id="PTHR11645">
    <property type="entry name" value="PYRROLINE-5-CARBOXYLATE REDUCTASE"/>
    <property type="match status" value="1"/>
</dbReference>
<dbReference type="PIRSF" id="PIRSF000193">
    <property type="entry name" value="Pyrrol-5-carb_rd"/>
    <property type="match status" value="1"/>
</dbReference>
<dbReference type="PANTHER" id="PTHR11645:SF0">
    <property type="entry name" value="PYRROLINE-5-CARBOXYLATE REDUCTASE 3"/>
    <property type="match status" value="1"/>
</dbReference>
<keyword evidence="2 5" id="KW-0521">NADP</keyword>
<dbReference type="InterPro" id="IPR029036">
    <property type="entry name" value="P5CR_dimer"/>
</dbReference>
<dbReference type="EMBL" id="CP129675">
    <property type="protein sequence ID" value="XDS47380.1"/>
    <property type="molecule type" value="Genomic_DNA"/>
</dbReference>
<dbReference type="FunFam" id="1.10.3730.10:FF:000001">
    <property type="entry name" value="Pyrroline-5-carboxylate reductase"/>
    <property type="match status" value="1"/>
</dbReference>
<evidence type="ECO:0000256" key="1">
    <source>
        <dbReference type="ARBA" id="ARBA00005525"/>
    </source>
</evidence>
<evidence type="ECO:0000256" key="6">
    <source>
        <dbReference type="NCBIfam" id="TIGR00112"/>
    </source>
</evidence>
<name>A0AB39UQR1_9BIFI</name>
<dbReference type="GO" id="GO:0055129">
    <property type="term" value="P:L-proline biosynthetic process"/>
    <property type="evidence" value="ECO:0007669"/>
    <property type="project" value="UniProtKB-UniRule"/>
</dbReference>
<evidence type="ECO:0000256" key="2">
    <source>
        <dbReference type="ARBA" id="ARBA00022857"/>
    </source>
</evidence>
<comment type="function">
    <text evidence="4 5">Catalyzes the reduction of 1-pyrroline-5-carboxylate (PCA) to L-proline.</text>
</comment>
<proteinExistence type="inferred from homology"/>
<comment type="catalytic activity">
    <reaction evidence="5">
        <text>L-proline + NAD(+) = (S)-1-pyrroline-5-carboxylate + NADH + 2 H(+)</text>
        <dbReference type="Rhea" id="RHEA:14105"/>
        <dbReference type="ChEBI" id="CHEBI:15378"/>
        <dbReference type="ChEBI" id="CHEBI:17388"/>
        <dbReference type="ChEBI" id="CHEBI:57540"/>
        <dbReference type="ChEBI" id="CHEBI:57945"/>
        <dbReference type="ChEBI" id="CHEBI:60039"/>
        <dbReference type="EC" id="1.5.1.2"/>
    </reaction>
</comment>
<gene>
    <name evidence="5 13" type="primary">proC</name>
    <name evidence="13" type="ORF">QN062_01995</name>
    <name evidence="12" type="ORF">QN216_06000</name>
    <name evidence="11" type="ORF">QN217_04450</name>
</gene>
<protein>
    <recommendedName>
        <fullName evidence="5 6">Pyrroline-5-carboxylate reductase</fullName>
        <shortName evidence="5">P5C reductase</shortName>
        <shortName evidence="5">P5CR</shortName>
        <ecNumber evidence="5 6">1.5.1.2</ecNumber>
    </recommendedName>
    <alternativeName>
        <fullName evidence="5">PCA reductase</fullName>
    </alternativeName>
</protein>
<dbReference type="NCBIfam" id="TIGR00112">
    <property type="entry name" value="proC"/>
    <property type="match status" value="1"/>
</dbReference>
<dbReference type="InterPro" id="IPR028939">
    <property type="entry name" value="P5C_Rdtase_cat_N"/>
</dbReference>
<comment type="subcellular location">
    <subcellularLocation>
        <location evidence="5">Cytoplasm</location>
    </subcellularLocation>
</comment>
<evidence type="ECO:0000259" key="10">
    <source>
        <dbReference type="Pfam" id="PF14748"/>
    </source>
</evidence>
<feature type="binding site" evidence="7">
    <location>
        <begin position="11"/>
        <end position="16"/>
    </location>
    <ligand>
        <name>NADP(+)</name>
        <dbReference type="ChEBI" id="CHEBI:58349"/>
    </ligand>
</feature>
<dbReference type="InterPro" id="IPR053790">
    <property type="entry name" value="P5CR-like_CS"/>
</dbReference>
<dbReference type="KEGG" id="bfk:QN062_01995"/>
<reference evidence="13" key="1">
    <citation type="submission" date="2023-07" db="EMBL/GenBank/DDBJ databases">
        <title>Bifidobacterium aquikefiriaerophilum sp. nov. and Bifidobacterium eccum sp. nov., isolated from water kefir.</title>
        <authorList>
            <person name="Breselge S."/>
            <person name="Bellassi P."/>
            <person name="Barcenilla C."/>
            <person name="Alvarez-Ordonez A."/>
            <person name="Morelli L."/>
            <person name="Cotter P.D."/>
        </authorList>
    </citation>
    <scope>NUCLEOTIDE SEQUENCE</scope>
    <source>
        <strain evidence="13">WK012_4_13</strain>
        <strain evidence="12">WK013_4_14</strain>
        <strain evidence="11">WK048_4_13</strain>
    </source>
</reference>
<dbReference type="EMBL" id="CP129683">
    <property type="protein sequence ID" value="XDS50989.1"/>
    <property type="molecule type" value="Genomic_DNA"/>
</dbReference>
<dbReference type="EC" id="1.5.1.2" evidence="5 6"/>
<dbReference type="InterPro" id="IPR000304">
    <property type="entry name" value="Pyrroline-COOH_reductase"/>
</dbReference>
<dbReference type="EMBL" id="CP129682">
    <property type="protein sequence ID" value="XDS47912.1"/>
    <property type="molecule type" value="Genomic_DNA"/>
</dbReference>
<dbReference type="Pfam" id="PF14748">
    <property type="entry name" value="P5CR_dimer"/>
    <property type="match status" value="1"/>
</dbReference>
<dbReference type="SUPFAM" id="SSF51735">
    <property type="entry name" value="NAD(P)-binding Rossmann-fold domains"/>
    <property type="match status" value="1"/>
</dbReference>
<dbReference type="SUPFAM" id="SSF48179">
    <property type="entry name" value="6-phosphogluconate dehydrogenase C-terminal domain-like"/>
    <property type="match status" value="1"/>
</dbReference>
<dbReference type="RefSeq" id="WP_369341953.1">
    <property type="nucleotide sequence ID" value="NZ_CP129675.1"/>
</dbReference>
<comment type="pathway">
    <text evidence="5 8">Amino-acid biosynthesis; L-proline biosynthesis; L-proline from L-glutamate 5-semialdehyde: step 1/1.</text>
</comment>
<evidence type="ECO:0000259" key="9">
    <source>
        <dbReference type="Pfam" id="PF03807"/>
    </source>
</evidence>
<dbReference type="GO" id="GO:0004735">
    <property type="term" value="F:pyrroline-5-carboxylate reductase activity"/>
    <property type="evidence" value="ECO:0007669"/>
    <property type="project" value="UniProtKB-UniRule"/>
</dbReference>
<evidence type="ECO:0000313" key="11">
    <source>
        <dbReference type="EMBL" id="XDS47380.1"/>
    </source>
</evidence>
<dbReference type="PROSITE" id="PS00521">
    <property type="entry name" value="P5CR"/>
    <property type="match status" value="1"/>
</dbReference>
<evidence type="ECO:0000313" key="13">
    <source>
        <dbReference type="EMBL" id="XDS50989.1"/>
    </source>
</evidence>
<dbReference type="AlphaFoldDB" id="A0AB39UQR1"/>
<feature type="domain" description="Pyrroline-5-carboxylate reductase catalytic N-terminal" evidence="9">
    <location>
        <begin position="7"/>
        <end position="103"/>
    </location>
</feature>
<evidence type="ECO:0000256" key="3">
    <source>
        <dbReference type="ARBA" id="ARBA00023002"/>
    </source>
</evidence>
<dbReference type="HAMAP" id="MF_01925">
    <property type="entry name" value="P5C_reductase"/>
    <property type="match status" value="1"/>
</dbReference>
<keyword evidence="3 5" id="KW-0560">Oxidoreductase</keyword>